<comment type="subcellular location">
    <subcellularLocation>
        <location evidence="1">Cell membrane</location>
        <topology evidence="1">Multi-pass membrane protein</topology>
    </subcellularLocation>
</comment>
<dbReference type="InterPro" id="IPR000620">
    <property type="entry name" value="EamA_dom"/>
</dbReference>
<dbReference type="AlphaFoldDB" id="A0A098L877"/>
<organism evidence="8 9">
    <name type="scientific">Sporocytophaga myxococcoides</name>
    <dbReference type="NCBI Taxonomy" id="153721"/>
    <lineage>
        <taxon>Bacteria</taxon>
        <taxon>Pseudomonadati</taxon>
        <taxon>Bacteroidota</taxon>
        <taxon>Cytophagia</taxon>
        <taxon>Cytophagales</taxon>
        <taxon>Cytophagaceae</taxon>
        <taxon>Sporocytophaga</taxon>
    </lineage>
</organism>
<evidence type="ECO:0000313" key="9">
    <source>
        <dbReference type="Proteomes" id="UP000030185"/>
    </source>
</evidence>
<dbReference type="SUPFAM" id="SSF103481">
    <property type="entry name" value="Multidrug resistance efflux transporter EmrE"/>
    <property type="match status" value="2"/>
</dbReference>
<evidence type="ECO:0000313" key="8">
    <source>
        <dbReference type="EMBL" id="GAL82816.1"/>
    </source>
</evidence>
<proteinExistence type="predicted"/>
<dbReference type="GO" id="GO:0005886">
    <property type="term" value="C:plasma membrane"/>
    <property type="evidence" value="ECO:0007669"/>
    <property type="project" value="UniProtKB-SubCell"/>
</dbReference>
<evidence type="ECO:0000256" key="5">
    <source>
        <dbReference type="ARBA" id="ARBA00023136"/>
    </source>
</evidence>
<dbReference type="EMBL" id="BBLT01000001">
    <property type="protein sequence ID" value="GAL82816.1"/>
    <property type="molecule type" value="Genomic_DNA"/>
</dbReference>
<feature type="transmembrane region" description="Helical" evidence="6">
    <location>
        <begin position="105"/>
        <end position="123"/>
    </location>
</feature>
<reference evidence="8 9" key="1">
    <citation type="submission" date="2014-09" db="EMBL/GenBank/DDBJ databases">
        <title>Sporocytophaga myxococcoides PG-01 genome sequencing.</title>
        <authorList>
            <person name="Liu L."/>
            <person name="Gao P.J."/>
            <person name="Chen G.J."/>
            <person name="Wang L.S."/>
        </authorList>
    </citation>
    <scope>NUCLEOTIDE SEQUENCE [LARGE SCALE GENOMIC DNA]</scope>
    <source>
        <strain evidence="8 9">PG-01</strain>
    </source>
</reference>
<name>A0A098L877_9BACT</name>
<dbReference type="Pfam" id="PF00892">
    <property type="entry name" value="EamA"/>
    <property type="match status" value="2"/>
</dbReference>
<evidence type="ECO:0000256" key="3">
    <source>
        <dbReference type="ARBA" id="ARBA00022692"/>
    </source>
</evidence>
<dbReference type="Proteomes" id="UP000030185">
    <property type="component" value="Unassembled WGS sequence"/>
</dbReference>
<keyword evidence="2" id="KW-1003">Cell membrane</keyword>
<evidence type="ECO:0000256" key="4">
    <source>
        <dbReference type="ARBA" id="ARBA00022989"/>
    </source>
</evidence>
<feature type="domain" description="EamA" evidence="7">
    <location>
        <begin position="160"/>
        <end position="294"/>
    </location>
</feature>
<dbReference type="PANTHER" id="PTHR42920:SF5">
    <property type="entry name" value="EAMA DOMAIN-CONTAINING PROTEIN"/>
    <property type="match status" value="1"/>
</dbReference>
<dbReference type="Gene3D" id="1.10.3730.20">
    <property type="match status" value="1"/>
</dbReference>
<dbReference type="InterPro" id="IPR051258">
    <property type="entry name" value="Diverse_Substrate_Transporter"/>
</dbReference>
<keyword evidence="4 6" id="KW-1133">Transmembrane helix</keyword>
<feature type="transmembrane region" description="Helical" evidence="6">
    <location>
        <begin position="156"/>
        <end position="176"/>
    </location>
</feature>
<dbReference type="PANTHER" id="PTHR42920">
    <property type="entry name" value="OS03G0707200 PROTEIN-RELATED"/>
    <property type="match status" value="1"/>
</dbReference>
<feature type="transmembrane region" description="Helical" evidence="6">
    <location>
        <begin position="219"/>
        <end position="240"/>
    </location>
</feature>
<keyword evidence="3 6" id="KW-0812">Transmembrane</keyword>
<dbReference type="eggNOG" id="COG0697">
    <property type="taxonomic scope" value="Bacteria"/>
</dbReference>
<feature type="domain" description="EamA" evidence="7">
    <location>
        <begin position="9"/>
        <end position="146"/>
    </location>
</feature>
<keyword evidence="9" id="KW-1185">Reference proteome</keyword>
<feature type="transmembrane region" description="Helical" evidence="6">
    <location>
        <begin position="277"/>
        <end position="294"/>
    </location>
</feature>
<gene>
    <name evidence="8" type="ORF">MYP_42</name>
</gene>
<feature type="transmembrane region" description="Helical" evidence="6">
    <location>
        <begin position="12"/>
        <end position="32"/>
    </location>
</feature>
<dbReference type="InterPro" id="IPR037185">
    <property type="entry name" value="EmrE-like"/>
</dbReference>
<evidence type="ECO:0000256" key="6">
    <source>
        <dbReference type="SAM" id="Phobius"/>
    </source>
</evidence>
<dbReference type="RefSeq" id="WP_045456890.1">
    <property type="nucleotide sequence ID" value="NZ_BBLT01000001.1"/>
</dbReference>
<evidence type="ECO:0000256" key="1">
    <source>
        <dbReference type="ARBA" id="ARBA00004651"/>
    </source>
</evidence>
<evidence type="ECO:0000259" key="7">
    <source>
        <dbReference type="Pfam" id="PF00892"/>
    </source>
</evidence>
<keyword evidence="5 6" id="KW-0472">Membrane</keyword>
<dbReference type="STRING" id="153721.MYP_42"/>
<feature type="transmembrane region" description="Helical" evidence="6">
    <location>
        <begin position="38"/>
        <end position="62"/>
    </location>
</feature>
<comment type="caution">
    <text evidence="8">The sequence shown here is derived from an EMBL/GenBank/DDBJ whole genome shotgun (WGS) entry which is preliminary data.</text>
</comment>
<accession>A0A098L877</accession>
<feature type="transmembrane region" description="Helical" evidence="6">
    <location>
        <begin position="252"/>
        <end position="271"/>
    </location>
</feature>
<protein>
    <recommendedName>
        <fullName evidence="7">EamA domain-containing protein</fullName>
    </recommendedName>
</protein>
<feature type="transmembrane region" description="Helical" evidence="6">
    <location>
        <begin position="74"/>
        <end position="93"/>
    </location>
</feature>
<evidence type="ECO:0000256" key="2">
    <source>
        <dbReference type="ARBA" id="ARBA00022475"/>
    </source>
</evidence>
<sequence length="297" mass="32817">MNTKYKNIWGAFIIFIGAICFSSKAVIVKIAYNFHIDSVSLLALRMLFSLPFFLGALAYSSLKEKLKPIEKNDWLFLIVLGLMGYYLASYLDFKGLEYITASLERLILFIYPTLVVLLSAAIYKRKITGNEIIALLLTYSGIAVVFLNDLKFDQRNVITGGLLIFGSALTYSFYLVGSGKLIPKIGAVRYNSISMIVSTLIVLIHYFLSTESNLFHYEWQVYALSIFMAIVATVIPSFLLAEGIRLIGAGKASIIGSVGPVSTIILANIFLEEEITLLQILGTAFVLAGVLLVSKSK</sequence>
<feature type="transmembrane region" description="Helical" evidence="6">
    <location>
        <begin position="188"/>
        <end position="207"/>
    </location>
</feature>
<feature type="transmembrane region" description="Helical" evidence="6">
    <location>
        <begin position="132"/>
        <end position="150"/>
    </location>
</feature>